<feature type="chain" id="PRO_5023123409" description="Secreted protein" evidence="2">
    <location>
        <begin position="16"/>
        <end position="139"/>
    </location>
</feature>
<dbReference type="EMBL" id="VSRR010008454">
    <property type="protein sequence ID" value="MPC48764.1"/>
    <property type="molecule type" value="Genomic_DNA"/>
</dbReference>
<accession>A0A5B7FWT0</accession>
<keyword evidence="2" id="KW-0732">Signal</keyword>
<feature type="compositionally biased region" description="Basic and acidic residues" evidence="1">
    <location>
        <begin position="111"/>
        <end position="125"/>
    </location>
</feature>
<feature type="region of interest" description="Disordered" evidence="1">
    <location>
        <begin position="83"/>
        <end position="139"/>
    </location>
</feature>
<evidence type="ECO:0000313" key="3">
    <source>
        <dbReference type="EMBL" id="MPC48764.1"/>
    </source>
</evidence>
<organism evidence="3 4">
    <name type="scientific">Portunus trituberculatus</name>
    <name type="common">Swimming crab</name>
    <name type="synonym">Neptunus trituberculatus</name>
    <dbReference type="NCBI Taxonomy" id="210409"/>
    <lineage>
        <taxon>Eukaryota</taxon>
        <taxon>Metazoa</taxon>
        <taxon>Ecdysozoa</taxon>
        <taxon>Arthropoda</taxon>
        <taxon>Crustacea</taxon>
        <taxon>Multicrustacea</taxon>
        <taxon>Malacostraca</taxon>
        <taxon>Eumalacostraca</taxon>
        <taxon>Eucarida</taxon>
        <taxon>Decapoda</taxon>
        <taxon>Pleocyemata</taxon>
        <taxon>Brachyura</taxon>
        <taxon>Eubrachyura</taxon>
        <taxon>Portunoidea</taxon>
        <taxon>Portunidae</taxon>
        <taxon>Portuninae</taxon>
        <taxon>Portunus</taxon>
    </lineage>
</organism>
<gene>
    <name evidence="3" type="ORF">E2C01_042548</name>
</gene>
<evidence type="ECO:0008006" key="5">
    <source>
        <dbReference type="Google" id="ProtNLM"/>
    </source>
</evidence>
<evidence type="ECO:0000256" key="1">
    <source>
        <dbReference type="SAM" id="MobiDB-lite"/>
    </source>
</evidence>
<dbReference type="Proteomes" id="UP000324222">
    <property type="component" value="Unassembled WGS sequence"/>
</dbReference>
<feature type="signal peptide" evidence="2">
    <location>
        <begin position="1"/>
        <end position="15"/>
    </location>
</feature>
<evidence type="ECO:0000256" key="2">
    <source>
        <dbReference type="SAM" id="SignalP"/>
    </source>
</evidence>
<sequence>MVAVVEVVLLCRTLCFPSCLEKNHTTALSDKARGSFLHKRANAGHGDQWTGDCRTWEREQVGLTGSTVTGVFWQRGGDEAWFERATSAPSRPASPRLGSPAGRGPSTPGRVTKERERERERERMYHYNITHTHTHTHTA</sequence>
<dbReference type="AlphaFoldDB" id="A0A5B7FWT0"/>
<comment type="caution">
    <text evidence="3">The sequence shown here is derived from an EMBL/GenBank/DDBJ whole genome shotgun (WGS) entry which is preliminary data.</text>
</comment>
<keyword evidence="4" id="KW-1185">Reference proteome</keyword>
<protein>
    <recommendedName>
        <fullName evidence="5">Secreted protein</fullName>
    </recommendedName>
</protein>
<evidence type="ECO:0000313" key="4">
    <source>
        <dbReference type="Proteomes" id="UP000324222"/>
    </source>
</evidence>
<reference evidence="3 4" key="1">
    <citation type="submission" date="2019-05" db="EMBL/GenBank/DDBJ databases">
        <title>Another draft genome of Portunus trituberculatus and its Hox gene families provides insights of decapod evolution.</title>
        <authorList>
            <person name="Jeong J.-H."/>
            <person name="Song I."/>
            <person name="Kim S."/>
            <person name="Choi T."/>
            <person name="Kim D."/>
            <person name="Ryu S."/>
            <person name="Kim W."/>
        </authorList>
    </citation>
    <scope>NUCLEOTIDE SEQUENCE [LARGE SCALE GENOMIC DNA]</scope>
    <source>
        <tissue evidence="3">Muscle</tissue>
    </source>
</reference>
<name>A0A5B7FWT0_PORTR</name>
<proteinExistence type="predicted"/>